<comment type="similarity">
    <text evidence="2">Belongs to the peptidase S26 family. IMP2 subfamily.</text>
</comment>
<dbReference type="PANTHER" id="PTHR46041:SF2">
    <property type="entry name" value="MITOCHONDRIAL INNER MEMBRANE PROTEASE SUBUNIT 2"/>
    <property type="match status" value="1"/>
</dbReference>
<feature type="signal peptide" evidence="12">
    <location>
        <begin position="1"/>
        <end position="21"/>
    </location>
</feature>
<sequence length="170" mass="19203">MSRRLLLGVAPALCFLEFIASVTPINGKSMSPTLNPDTMRHDQRDWVLLDKFSTLRIGDVVTFTAPHDVNQTLVKRIVATEGDIVYTRPHLFKYEYPGLEMERPPKVIKVPKGFCWVESDESYRGIDSNVFGPVPLGLMHGRAAYVVWPPERFGPVSAGKIRRGIEHVDR</sequence>
<dbReference type="CDD" id="cd06530">
    <property type="entry name" value="S26_SPase_I"/>
    <property type="match status" value="1"/>
</dbReference>
<dbReference type="PRINTS" id="PR00727">
    <property type="entry name" value="LEADERPTASE"/>
</dbReference>
<evidence type="ECO:0000256" key="2">
    <source>
        <dbReference type="ARBA" id="ARBA00007066"/>
    </source>
</evidence>
<dbReference type="GO" id="GO:0006627">
    <property type="term" value="P:protein processing involved in protein targeting to mitochondrion"/>
    <property type="evidence" value="ECO:0007669"/>
    <property type="project" value="InterPro"/>
</dbReference>
<feature type="chain" id="PRO_5021420871" description="Mitochondrial inner membrane protease subunit" evidence="12">
    <location>
        <begin position="22"/>
        <end position="170"/>
    </location>
</feature>
<evidence type="ECO:0000256" key="7">
    <source>
        <dbReference type="ARBA" id="ARBA00022989"/>
    </source>
</evidence>
<dbReference type="GO" id="GO:0004252">
    <property type="term" value="F:serine-type endopeptidase activity"/>
    <property type="evidence" value="ECO:0007669"/>
    <property type="project" value="InterPro"/>
</dbReference>
<dbReference type="EC" id="3.4.21.-" evidence="11"/>
<evidence type="ECO:0000256" key="4">
    <source>
        <dbReference type="ARBA" id="ARBA00022692"/>
    </source>
</evidence>
<dbReference type="AlphaFoldDB" id="A0A507EQS9"/>
<dbReference type="InterPro" id="IPR037730">
    <property type="entry name" value="IMP2"/>
</dbReference>
<gene>
    <name evidence="14" type="ORF">CcCBS67573_g07818</name>
</gene>
<name>A0A507EQS9_9FUNG</name>
<dbReference type="PANTHER" id="PTHR46041">
    <property type="entry name" value="MITOCHONDRIAL INNER MEMBRANE PROTEASE SUBUNIT 2"/>
    <property type="match status" value="1"/>
</dbReference>
<dbReference type="GO" id="GO:0042720">
    <property type="term" value="C:mitochondrial inner membrane peptidase complex"/>
    <property type="evidence" value="ECO:0007669"/>
    <property type="project" value="InterPro"/>
</dbReference>
<dbReference type="InterPro" id="IPR036286">
    <property type="entry name" value="LexA/Signal_pep-like_sf"/>
</dbReference>
<dbReference type="Pfam" id="PF10502">
    <property type="entry name" value="Peptidase_S26"/>
    <property type="match status" value="1"/>
</dbReference>
<dbReference type="InterPro" id="IPR019533">
    <property type="entry name" value="Peptidase_S26"/>
</dbReference>
<dbReference type="GO" id="GO:0006465">
    <property type="term" value="P:signal peptide processing"/>
    <property type="evidence" value="ECO:0007669"/>
    <property type="project" value="InterPro"/>
</dbReference>
<dbReference type="InterPro" id="IPR000223">
    <property type="entry name" value="Pept_S26A_signal_pept_1"/>
</dbReference>
<evidence type="ECO:0000256" key="10">
    <source>
        <dbReference type="PIRSR" id="PIRSR600223-1"/>
    </source>
</evidence>
<evidence type="ECO:0000256" key="5">
    <source>
        <dbReference type="ARBA" id="ARBA00022792"/>
    </source>
</evidence>
<comment type="caution">
    <text evidence="14">The sequence shown here is derived from an EMBL/GenBank/DDBJ whole genome shotgun (WGS) entry which is preliminary data.</text>
</comment>
<feature type="active site" evidence="10">
    <location>
        <position position="29"/>
    </location>
</feature>
<keyword evidence="7" id="KW-1133">Transmembrane helix</keyword>
<evidence type="ECO:0000256" key="6">
    <source>
        <dbReference type="ARBA" id="ARBA00022801"/>
    </source>
</evidence>
<evidence type="ECO:0000256" key="12">
    <source>
        <dbReference type="SAM" id="SignalP"/>
    </source>
</evidence>
<keyword evidence="6 11" id="KW-0378">Hydrolase</keyword>
<evidence type="ECO:0000313" key="14">
    <source>
        <dbReference type="EMBL" id="TPX66433.1"/>
    </source>
</evidence>
<keyword evidence="3 11" id="KW-0645">Protease</keyword>
<keyword evidence="9" id="KW-0472">Membrane</keyword>
<dbReference type="EMBL" id="QEAP01000440">
    <property type="protein sequence ID" value="TPX66433.1"/>
    <property type="molecule type" value="Genomic_DNA"/>
</dbReference>
<dbReference type="OrthoDB" id="308440at2759"/>
<evidence type="ECO:0000256" key="9">
    <source>
        <dbReference type="ARBA" id="ARBA00023136"/>
    </source>
</evidence>
<evidence type="ECO:0000256" key="3">
    <source>
        <dbReference type="ARBA" id="ARBA00022670"/>
    </source>
</evidence>
<keyword evidence="5 11" id="KW-0999">Mitochondrion inner membrane</keyword>
<reference evidence="14 15" key="1">
    <citation type="journal article" date="2019" name="Sci. Rep.">
        <title>Comparative genomics of chytrid fungi reveal insights into the obligate biotrophic and pathogenic lifestyle of Synchytrium endobioticum.</title>
        <authorList>
            <person name="van de Vossenberg B.T.L.H."/>
            <person name="Warris S."/>
            <person name="Nguyen H.D.T."/>
            <person name="van Gent-Pelzer M.P.E."/>
            <person name="Joly D.L."/>
            <person name="van de Geest H.C."/>
            <person name="Bonants P.J.M."/>
            <person name="Smith D.S."/>
            <person name="Levesque C.A."/>
            <person name="van der Lee T.A.J."/>
        </authorList>
    </citation>
    <scope>NUCLEOTIDE SEQUENCE [LARGE SCALE GENOMIC DNA]</scope>
    <source>
        <strain evidence="14 15">CBS 675.73</strain>
    </source>
</reference>
<organism evidence="14 15">
    <name type="scientific">Chytriomyces confervae</name>
    <dbReference type="NCBI Taxonomy" id="246404"/>
    <lineage>
        <taxon>Eukaryota</taxon>
        <taxon>Fungi</taxon>
        <taxon>Fungi incertae sedis</taxon>
        <taxon>Chytridiomycota</taxon>
        <taxon>Chytridiomycota incertae sedis</taxon>
        <taxon>Chytridiomycetes</taxon>
        <taxon>Chytridiales</taxon>
        <taxon>Chytriomycetaceae</taxon>
        <taxon>Chytriomyces</taxon>
    </lineage>
</organism>
<accession>A0A507EQS9</accession>
<dbReference type="STRING" id="246404.A0A507EQS9"/>
<dbReference type="SUPFAM" id="SSF51306">
    <property type="entry name" value="LexA/Signal peptidase"/>
    <property type="match status" value="1"/>
</dbReference>
<keyword evidence="8 11" id="KW-0496">Mitochondrion</keyword>
<evidence type="ECO:0000256" key="8">
    <source>
        <dbReference type="ARBA" id="ARBA00023128"/>
    </source>
</evidence>
<feature type="active site" evidence="10">
    <location>
        <position position="75"/>
    </location>
</feature>
<keyword evidence="15" id="KW-1185">Reference proteome</keyword>
<dbReference type="NCBIfam" id="TIGR02227">
    <property type="entry name" value="sigpep_I_bact"/>
    <property type="match status" value="1"/>
</dbReference>
<evidence type="ECO:0000256" key="11">
    <source>
        <dbReference type="RuleBase" id="RU362041"/>
    </source>
</evidence>
<dbReference type="Gene3D" id="2.10.109.10">
    <property type="entry name" value="Umud Fragment, subunit A"/>
    <property type="match status" value="1"/>
</dbReference>
<evidence type="ECO:0000313" key="15">
    <source>
        <dbReference type="Proteomes" id="UP000320333"/>
    </source>
</evidence>
<keyword evidence="4" id="KW-0812">Transmembrane</keyword>
<proteinExistence type="inferred from homology"/>
<evidence type="ECO:0000259" key="13">
    <source>
        <dbReference type="Pfam" id="PF10502"/>
    </source>
</evidence>
<dbReference type="Proteomes" id="UP000320333">
    <property type="component" value="Unassembled WGS sequence"/>
</dbReference>
<feature type="domain" description="Peptidase S26" evidence="13">
    <location>
        <begin position="6"/>
        <end position="86"/>
    </location>
</feature>
<keyword evidence="12" id="KW-0732">Signal</keyword>
<evidence type="ECO:0000256" key="1">
    <source>
        <dbReference type="ARBA" id="ARBA00004434"/>
    </source>
</evidence>
<comment type="subcellular location">
    <subcellularLocation>
        <location evidence="1">Mitochondrion inner membrane</location>
        <topology evidence="1">Single-pass membrane protein</topology>
    </subcellularLocation>
</comment>
<protein>
    <recommendedName>
        <fullName evidence="11">Mitochondrial inner membrane protease subunit</fullName>
        <ecNumber evidence="11">3.4.21.-</ecNumber>
    </recommendedName>
</protein>